<dbReference type="RefSeq" id="WP_253654161.1">
    <property type="nucleotide sequence ID" value="NZ_BAAAOE010000003.1"/>
</dbReference>
<dbReference type="InterPro" id="IPR024185">
    <property type="entry name" value="FTHF_cligase-like_sf"/>
</dbReference>
<evidence type="ECO:0000256" key="1">
    <source>
        <dbReference type="ARBA" id="ARBA00010638"/>
    </source>
</evidence>
<comment type="catalytic activity">
    <reaction evidence="4">
        <text>(6S)-5-formyl-5,6,7,8-tetrahydrofolate + ATP = (6R)-5,10-methenyltetrahydrofolate + ADP + phosphate</text>
        <dbReference type="Rhea" id="RHEA:10488"/>
        <dbReference type="ChEBI" id="CHEBI:30616"/>
        <dbReference type="ChEBI" id="CHEBI:43474"/>
        <dbReference type="ChEBI" id="CHEBI:57455"/>
        <dbReference type="ChEBI" id="CHEBI:57457"/>
        <dbReference type="ChEBI" id="CHEBI:456216"/>
        <dbReference type="EC" id="6.3.3.2"/>
    </reaction>
</comment>
<dbReference type="PANTHER" id="PTHR23407">
    <property type="entry name" value="ATPASE INHIBITOR/5-FORMYLTETRAHYDROFOLATE CYCLO-LIGASE"/>
    <property type="match status" value="1"/>
</dbReference>
<keyword evidence="3 4" id="KW-0067">ATP-binding</keyword>
<proteinExistence type="inferred from homology"/>
<comment type="caution">
    <text evidence="5">The sequence shown here is derived from an EMBL/GenBank/DDBJ whole genome shotgun (WGS) entry which is preliminary data.</text>
</comment>
<reference evidence="5 6" key="1">
    <citation type="submission" date="2022-06" db="EMBL/GenBank/DDBJ databases">
        <title>Genomic Encyclopedia of Archaeal and Bacterial Type Strains, Phase II (KMG-II): from individual species to whole genera.</title>
        <authorList>
            <person name="Goeker M."/>
        </authorList>
    </citation>
    <scope>NUCLEOTIDE SEQUENCE [LARGE SCALE GENOMIC DNA]</scope>
    <source>
        <strain evidence="5 6">DSM 45037</strain>
    </source>
</reference>
<evidence type="ECO:0000313" key="6">
    <source>
        <dbReference type="Proteomes" id="UP001205740"/>
    </source>
</evidence>
<keyword evidence="6" id="KW-1185">Reference proteome</keyword>
<comment type="similarity">
    <text evidence="1 4">Belongs to the 5-formyltetrahydrofolate cyclo-ligase family.</text>
</comment>
<dbReference type="EC" id="6.3.3.2" evidence="4"/>
<evidence type="ECO:0000256" key="2">
    <source>
        <dbReference type="ARBA" id="ARBA00022741"/>
    </source>
</evidence>
<dbReference type="EMBL" id="JAMTCG010000003">
    <property type="protein sequence ID" value="MCP2160580.1"/>
    <property type="molecule type" value="Genomic_DNA"/>
</dbReference>
<keyword evidence="4" id="KW-0460">Magnesium</keyword>
<evidence type="ECO:0000256" key="4">
    <source>
        <dbReference type="RuleBase" id="RU361279"/>
    </source>
</evidence>
<dbReference type="Gene3D" id="3.40.50.10420">
    <property type="entry name" value="NagB/RpiA/CoA transferase-like"/>
    <property type="match status" value="1"/>
</dbReference>
<evidence type="ECO:0000256" key="3">
    <source>
        <dbReference type="ARBA" id="ARBA00022840"/>
    </source>
</evidence>
<gene>
    <name evidence="5" type="ORF">LX12_001767</name>
</gene>
<organism evidence="5 6">
    <name type="scientific">Williamsia serinedens</name>
    <dbReference type="NCBI Taxonomy" id="391736"/>
    <lineage>
        <taxon>Bacteria</taxon>
        <taxon>Bacillati</taxon>
        <taxon>Actinomycetota</taxon>
        <taxon>Actinomycetes</taxon>
        <taxon>Mycobacteriales</taxon>
        <taxon>Nocardiaceae</taxon>
        <taxon>Williamsia</taxon>
    </lineage>
</organism>
<dbReference type="Pfam" id="PF01812">
    <property type="entry name" value="5-FTHF_cyc-lig"/>
    <property type="match status" value="1"/>
</dbReference>
<keyword evidence="4" id="KW-0479">Metal-binding</keyword>
<name>A0ABT1H006_9NOCA</name>
<dbReference type="InterPro" id="IPR037171">
    <property type="entry name" value="NagB/RpiA_transferase-like"/>
</dbReference>
<dbReference type="NCBIfam" id="TIGR02727">
    <property type="entry name" value="MTHFS_bact"/>
    <property type="match status" value="1"/>
</dbReference>
<protein>
    <recommendedName>
        <fullName evidence="4">5-formyltetrahydrofolate cyclo-ligase</fullName>
        <ecNumber evidence="4">6.3.3.2</ecNumber>
    </recommendedName>
</protein>
<dbReference type="PANTHER" id="PTHR23407:SF1">
    <property type="entry name" value="5-FORMYLTETRAHYDROFOLATE CYCLO-LIGASE"/>
    <property type="match status" value="1"/>
</dbReference>
<dbReference type="PIRSF" id="PIRSF006806">
    <property type="entry name" value="FTHF_cligase"/>
    <property type="match status" value="1"/>
</dbReference>
<comment type="cofactor">
    <cofactor evidence="4">
        <name>Mg(2+)</name>
        <dbReference type="ChEBI" id="CHEBI:18420"/>
    </cofactor>
</comment>
<evidence type="ECO:0000313" key="5">
    <source>
        <dbReference type="EMBL" id="MCP2160580.1"/>
    </source>
</evidence>
<sequence length="196" mass="20058">MSDPAAAKKALRADLIRRRDALSDGDRAQVSAALARHLGDAPVAIGPDSTVCAYVSIGTEPPTGPLLAAIAETGARVLLPISLPGTPSPLEWAVADGPDALAPGRFGLLEPTGERLGPDAVSRADLVFVPALAVDTRGVRLGRGAGFYDRSLVGARGALIAVVHDDEVLPHVPGDAHDIPMTWALTPTGGFRSLGG</sequence>
<accession>A0ABT1H006</accession>
<dbReference type="SUPFAM" id="SSF100950">
    <property type="entry name" value="NagB/RpiA/CoA transferase-like"/>
    <property type="match status" value="1"/>
</dbReference>
<dbReference type="InterPro" id="IPR002698">
    <property type="entry name" value="FTHF_cligase"/>
</dbReference>
<dbReference type="Proteomes" id="UP001205740">
    <property type="component" value="Unassembled WGS sequence"/>
</dbReference>
<keyword evidence="2 4" id="KW-0547">Nucleotide-binding</keyword>